<evidence type="ECO:0000256" key="2">
    <source>
        <dbReference type="ARBA" id="ARBA00022428"/>
    </source>
</evidence>
<reference evidence="5 6" key="1">
    <citation type="submission" date="2013-07" db="EMBL/GenBank/DDBJ databases">
        <title>Isolation of a new Chlamydia species from the feral Sacred Ibis (Threskiornis aethiopicus): Chlamydia ibidis.</title>
        <authorList>
            <person name="Vorimore F."/>
            <person name="Hsia R.-C."/>
            <person name="Huot-Creasy H."/>
            <person name="Bastian S."/>
            <person name="Deruyter L."/>
            <person name="Passet A."/>
            <person name="Sachse K."/>
            <person name="Bavoil P."/>
            <person name="Myers G."/>
            <person name="Laroucau K."/>
        </authorList>
    </citation>
    <scope>NUCLEOTIDE SEQUENCE [LARGE SCALE GENOMIC DNA]</scope>
    <source>
        <strain evidence="5 6">10-1398/6</strain>
    </source>
</reference>
<gene>
    <name evidence="4" type="primary">mqnA</name>
    <name evidence="5" type="ORF">H359_0311</name>
</gene>
<comment type="function">
    <text evidence="4">Catalyzes the dehydration of chorismate into 3-[(1-carboxyvinyl)oxy]benzoate, a step in the biosynthesis of menaquinone (MK, vitamin K2).</text>
</comment>
<protein>
    <recommendedName>
        <fullName evidence="4">Chorismate dehydratase</fullName>
        <ecNumber evidence="4">4.2.1.151</ecNumber>
    </recommendedName>
    <alternativeName>
        <fullName evidence="4">Menaquinone biosynthetic enzyme MqnA</fullName>
    </alternativeName>
</protein>
<comment type="pathway">
    <text evidence="1 4">Quinol/quinone metabolism; menaquinone biosynthesis.</text>
</comment>
<keyword evidence="3 4" id="KW-0456">Lyase</keyword>
<dbReference type="InterPro" id="IPR003773">
    <property type="entry name" value="Menaquinone_biosynth"/>
</dbReference>
<dbReference type="EC" id="4.2.1.151" evidence="4"/>
<evidence type="ECO:0000313" key="6">
    <source>
        <dbReference type="Proteomes" id="UP000016064"/>
    </source>
</evidence>
<dbReference type="PANTHER" id="PTHR37690:SF1">
    <property type="entry name" value="CHORISMATE DEHYDRATASE"/>
    <property type="match status" value="1"/>
</dbReference>
<dbReference type="InterPro" id="IPR030868">
    <property type="entry name" value="MqnA"/>
</dbReference>
<organism evidence="5 6">
    <name type="scientific">Chlamydia ibidis 10-1398/6</name>
    <dbReference type="NCBI Taxonomy" id="1046581"/>
    <lineage>
        <taxon>Bacteria</taxon>
        <taxon>Pseudomonadati</taxon>
        <taxon>Chlamydiota</taxon>
        <taxon>Chlamydiia</taxon>
        <taxon>Chlamydiales</taxon>
        <taxon>Chlamydiaceae</taxon>
        <taxon>Chlamydia/Chlamydophila group</taxon>
        <taxon>Chlamydia</taxon>
    </lineage>
</organism>
<dbReference type="CDD" id="cd13634">
    <property type="entry name" value="PBP2_Sco4506"/>
    <property type="match status" value="1"/>
</dbReference>
<comment type="similarity">
    <text evidence="4">Belongs to the MqnA/MqnD family. MqnA subfamily.</text>
</comment>
<proteinExistence type="inferred from homology"/>
<dbReference type="SUPFAM" id="SSF53850">
    <property type="entry name" value="Periplasmic binding protein-like II"/>
    <property type="match status" value="1"/>
</dbReference>
<evidence type="ECO:0000256" key="4">
    <source>
        <dbReference type="HAMAP-Rule" id="MF_00995"/>
    </source>
</evidence>
<evidence type="ECO:0000313" key="5">
    <source>
        <dbReference type="EMBL" id="EQM63226.1"/>
    </source>
</evidence>
<keyword evidence="6" id="KW-1185">Reference proteome</keyword>
<keyword evidence="2 4" id="KW-0474">Menaquinone biosynthesis</keyword>
<dbReference type="Gene3D" id="3.40.190.10">
    <property type="entry name" value="Periplasmic binding protein-like II"/>
    <property type="match status" value="2"/>
</dbReference>
<comment type="catalytic activity">
    <reaction evidence="4">
        <text>chorismate = 3-[(1-carboxyvinyl)-oxy]benzoate + H2O</text>
        <dbReference type="Rhea" id="RHEA:40051"/>
        <dbReference type="ChEBI" id="CHEBI:15377"/>
        <dbReference type="ChEBI" id="CHEBI:29748"/>
        <dbReference type="ChEBI" id="CHEBI:76981"/>
        <dbReference type="EC" id="4.2.1.151"/>
    </reaction>
</comment>
<accession>A0ABP2XFK6</accession>
<evidence type="ECO:0000256" key="3">
    <source>
        <dbReference type="ARBA" id="ARBA00023239"/>
    </source>
</evidence>
<name>A0ABP2XFK6_9CHLA</name>
<comment type="caution">
    <text evidence="5">The sequence shown here is derived from an EMBL/GenBank/DDBJ whole genome shotgun (WGS) entry which is preliminary data.</text>
</comment>
<dbReference type="HAMAP" id="MF_00995">
    <property type="entry name" value="MqnA"/>
    <property type="match status" value="1"/>
</dbReference>
<dbReference type="EMBL" id="APJW01000001">
    <property type="protein sequence ID" value="EQM63226.1"/>
    <property type="molecule type" value="Genomic_DNA"/>
</dbReference>
<dbReference type="Pfam" id="PF02621">
    <property type="entry name" value="VitK2_biosynth"/>
    <property type="match status" value="1"/>
</dbReference>
<sequence length="259" mass="29422">MSNKLKKRLAFGCVSYINALPFSLELSKIDDIHLITAPPADLLSRLVQKEFAFALTSSVGIMSHSLNSIRGFGIAAHKEILSVNLHASSCFFSSPSLRIAVTRESRSSVILLNILCHYLWKTPQPEIIELTPEDILSPSGQEYDGCLLIGDSALHNPEIPGFVTYDLAKAWYDLTQLPFVFAMVLTNSSNSHDIIRDTLDTALSSFERSSEYVIRYAQDRSHLPEDLLRKYYKLCRYRLEDDDYAGFRKFQQYYADLHQ</sequence>
<evidence type="ECO:0000256" key="1">
    <source>
        <dbReference type="ARBA" id="ARBA00004863"/>
    </source>
</evidence>
<dbReference type="Proteomes" id="UP000016064">
    <property type="component" value="Unassembled WGS sequence"/>
</dbReference>
<dbReference type="RefSeq" id="WP_020370952.1">
    <property type="nucleotide sequence ID" value="NZ_APJW01000001.1"/>
</dbReference>
<dbReference type="PANTHER" id="PTHR37690">
    <property type="entry name" value="CHORISMATE DEHYDRATASE"/>
    <property type="match status" value="1"/>
</dbReference>